<comment type="subcellular location">
    <subcellularLocation>
        <location evidence="1">Cytoplasm</location>
        <location evidence="1">P-body</location>
    </subcellularLocation>
</comment>
<keyword evidence="5 12" id="KW-0378">Hydrolase</keyword>
<dbReference type="PROSITE" id="PS51194">
    <property type="entry name" value="HELICASE_CTER"/>
    <property type="match status" value="1"/>
</dbReference>
<keyword evidence="7 12" id="KW-0067">ATP-binding</keyword>
<dbReference type="EC" id="3.6.4.13" evidence="2"/>
<dbReference type="GO" id="GO:0003724">
    <property type="term" value="F:RNA helicase activity"/>
    <property type="evidence" value="ECO:0007669"/>
    <property type="project" value="UniProtKB-EC"/>
</dbReference>
<dbReference type="CDD" id="cd18787">
    <property type="entry name" value="SF2_C_DEAD"/>
    <property type="match status" value="1"/>
</dbReference>
<dbReference type="GO" id="GO:0003723">
    <property type="term" value="F:RNA binding"/>
    <property type="evidence" value="ECO:0007669"/>
    <property type="project" value="UniProtKB-KW"/>
</dbReference>
<dbReference type="SUPFAM" id="SSF52540">
    <property type="entry name" value="P-loop containing nucleoside triphosphate hydrolases"/>
    <property type="match status" value="1"/>
</dbReference>
<keyword evidence="3" id="KW-0963">Cytoplasm</keyword>
<dbReference type="AlphaFoldDB" id="A0A1D6Q5Y1"/>
<evidence type="ECO:0000256" key="13">
    <source>
        <dbReference type="SAM" id="MobiDB-lite"/>
    </source>
</evidence>
<dbReference type="InterPro" id="IPR027417">
    <property type="entry name" value="P-loop_NTPase"/>
</dbReference>
<keyword evidence="6 12" id="KW-0347">Helicase</keyword>
<dbReference type="Pfam" id="PF00271">
    <property type="entry name" value="Helicase_C"/>
    <property type="match status" value="1"/>
</dbReference>
<dbReference type="PROSITE" id="PS51195">
    <property type="entry name" value="Q_MOTIF"/>
    <property type="match status" value="1"/>
</dbReference>
<comment type="catalytic activity">
    <reaction evidence="11">
        <text>ATP + H2O = ADP + phosphate + H(+)</text>
        <dbReference type="Rhea" id="RHEA:13065"/>
        <dbReference type="ChEBI" id="CHEBI:15377"/>
        <dbReference type="ChEBI" id="CHEBI:15378"/>
        <dbReference type="ChEBI" id="CHEBI:30616"/>
        <dbReference type="ChEBI" id="CHEBI:43474"/>
        <dbReference type="ChEBI" id="CHEBI:456216"/>
        <dbReference type="EC" id="3.6.4.13"/>
    </reaction>
</comment>
<dbReference type="CDD" id="cd17940">
    <property type="entry name" value="DEADc_DDX6"/>
    <property type="match status" value="1"/>
</dbReference>
<dbReference type="Gene3D" id="3.40.50.300">
    <property type="entry name" value="P-loop containing nucleotide triphosphate hydrolases"/>
    <property type="match status" value="2"/>
</dbReference>
<feature type="compositionally biased region" description="Low complexity" evidence="13">
    <location>
        <begin position="67"/>
        <end position="85"/>
    </location>
</feature>
<evidence type="ECO:0000256" key="1">
    <source>
        <dbReference type="ARBA" id="ARBA00004201"/>
    </source>
</evidence>
<comment type="similarity">
    <text evidence="10">Belongs to the DEAD box helicase family. DDX6/DHH1 subfamily.</text>
</comment>
<organism evidence="17">
    <name type="scientific">Zea mays</name>
    <name type="common">Maize</name>
    <dbReference type="NCBI Taxonomy" id="4577"/>
    <lineage>
        <taxon>Eukaryota</taxon>
        <taxon>Viridiplantae</taxon>
        <taxon>Streptophyta</taxon>
        <taxon>Embryophyta</taxon>
        <taxon>Tracheophyta</taxon>
        <taxon>Spermatophyta</taxon>
        <taxon>Magnoliopsida</taxon>
        <taxon>Liliopsida</taxon>
        <taxon>Poales</taxon>
        <taxon>Poaceae</taxon>
        <taxon>PACMAD clade</taxon>
        <taxon>Panicoideae</taxon>
        <taxon>Andropogonodae</taxon>
        <taxon>Andropogoneae</taxon>
        <taxon>Tripsacinae</taxon>
        <taxon>Zea</taxon>
    </lineage>
</organism>
<evidence type="ECO:0000256" key="12">
    <source>
        <dbReference type="RuleBase" id="RU000492"/>
    </source>
</evidence>
<comment type="function">
    <text evidence="9">ATP-dependent RNA helicase involved in mRNA turnover, and more specifically in mRNA decapping.</text>
</comment>
<dbReference type="ExpressionAtlas" id="A0A1D6Q5Y1">
    <property type="expression patterns" value="baseline and differential"/>
</dbReference>
<dbReference type="GO" id="GO:0000932">
    <property type="term" value="C:P-body"/>
    <property type="evidence" value="ECO:0007669"/>
    <property type="project" value="UniProtKB-SubCell"/>
</dbReference>
<dbReference type="InterPro" id="IPR014001">
    <property type="entry name" value="Helicase_ATP-bd"/>
</dbReference>
<evidence type="ECO:0000259" key="14">
    <source>
        <dbReference type="PROSITE" id="PS51192"/>
    </source>
</evidence>
<dbReference type="GO" id="GO:0005524">
    <property type="term" value="F:ATP binding"/>
    <property type="evidence" value="ECO:0007669"/>
    <property type="project" value="UniProtKB-KW"/>
</dbReference>
<dbReference type="FunFam" id="3.40.50.300:FF:000364">
    <property type="entry name" value="ATP-dependent RNA helicase DDX6"/>
    <property type="match status" value="1"/>
</dbReference>
<evidence type="ECO:0000256" key="5">
    <source>
        <dbReference type="ARBA" id="ARBA00022801"/>
    </source>
</evidence>
<dbReference type="InterPro" id="IPR000629">
    <property type="entry name" value="RNA-helicase_DEAD-box_CS"/>
</dbReference>
<dbReference type="PANTHER" id="PTHR47960">
    <property type="entry name" value="DEAD-BOX ATP-DEPENDENT RNA HELICASE 50"/>
    <property type="match status" value="1"/>
</dbReference>
<reference evidence="17" key="1">
    <citation type="submission" date="2015-12" db="EMBL/GenBank/DDBJ databases">
        <title>Update maize B73 reference genome by single molecule sequencing technologies.</title>
        <authorList>
            <consortium name="Maize Genome Sequencing Project"/>
            <person name="Ware D."/>
        </authorList>
    </citation>
    <scope>NUCLEOTIDE SEQUENCE</scope>
    <source>
        <tissue evidence="17">Seedling</tissue>
    </source>
</reference>
<accession>A0A1D6Q5Y1</accession>
<dbReference type="InterPro" id="IPR011545">
    <property type="entry name" value="DEAD/DEAH_box_helicase_dom"/>
</dbReference>
<evidence type="ECO:0000256" key="4">
    <source>
        <dbReference type="ARBA" id="ARBA00022741"/>
    </source>
</evidence>
<feature type="domain" description="Helicase C-terminal" evidence="15">
    <location>
        <begin position="359"/>
        <end position="505"/>
    </location>
</feature>
<evidence type="ECO:0000256" key="7">
    <source>
        <dbReference type="ARBA" id="ARBA00022840"/>
    </source>
</evidence>
<name>A0A1D6Q5Y1_MAIZE</name>
<dbReference type="Pfam" id="PF00270">
    <property type="entry name" value="DEAD"/>
    <property type="match status" value="1"/>
</dbReference>
<evidence type="ECO:0000256" key="3">
    <source>
        <dbReference type="ARBA" id="ARBA00022490"/>
    </source>
</evidence>
<dbReference type="SMART" id="SM00487">
    <property type="entry name" value="DEXDc"/>
    <property type="match status" value="1"/>
</dbReference>
<evidence type="ECO:0000256" key="2">
    <source>
        <dbReference type="ARBA" id="ARBA00012552"/>
    </source>
</evidence>
<dbReference type="InterPro" id="IPR014014">
    <property type="entry name" value="RNA_helicase_DEAD_Q_motif"/>
</dbReference>
<gene>
    <name evidence="17" type="ORF">ZEAMMB73_Zm00001d051268</name>
</gene>
<evidence type="ECO:0000256" key="8">
    <source>
        <dbReference type="ARBA" id="ARBA00022884"/>
    </source>
</evidence>
<dbReference type="EMBL" id="CM000780">
    <property type="protein sequence ID" value="AQK53932.1"/>
    <property type="molecule type" value="Genomic_DNA"/>
</dbReference>
<evidence type="ECO:0000259" key="16">
    <source>
        <dbReference type="PROSITE" id="PS51195"/>
    </source>
</evidence>
<feature type="domain" description="Helicase ATP-binding" evidence="14">
    <location>
        <begin position="179"/>
        <end position="349"/>
    </location>
</feature>
<keyword evidence="8" id="KW-0694">RNA-binding</keyword>
<feature type="region of interest" description="Disordered" evidence="13">
    <location>
        <begin position="1"/>
        <end position="142"/>
    </location>
</feature>
<feature type="domain" description="DEAD-box RNA helicase Q" evidence="16">
    <location>
        <begin position="148"/>
        <end position="176"/>
    </location>
</feature>
<dbReference type="PROSITE" id="PS51192">
    <property type="entry name" value="HELICASE_ATP_BIND_1"/>
    <property type="match status" value="1"/>
</dbReference>
<evidence type="ECO:0000313" key="17">
    <source>
        <dbReference type="EMBL" id="AQK53932.1"/>
    </source>
</evidence>
<evidence type="ECO:0000256" key="6">
    <source>
        <dbReference type="ARBA" id="ARBA00022806"/>
    </source>
</evidence>
<evidence type="ECO:0000259" key="15">
    <source>
        <dbReference type="PROSITE" id="PS51194"/>
    </source>
</evidence>
<evidence type="ECO:0000256" key="10">
    <source>
        <dbReference type="ARBA" id="ARBA00038316"/>
    </source>
</evidence>
<sequence>MDPRARYPSGVGNGRGGTPNYYGRGPSPQQPHQHHQQQQQQKQTSGAHHHQQYAQRQQQQHRHSHNHQQQQQQHQSHQQQQQQQQWLRRNQIAREAAGAAVTSEPKALAPSTAADGVNSSSQDWKAQLKLPPPDTRYRTEDVTATKGNEFEDYFLKRELLMGIYEKGFERPSPIQEESIPIALTGSDILARAKNGTGKTAAFCIPALEKIDQEKNAIQVVILVPTRELALQTSQVCKELGKHLKIQVMVTTGGTSLKDDIVRLYQPVHLIVGTPGRILDLTKKGVCILKDCSMLIMDEADKLLSPEFQPSIEQLIRYLPASRQILMFSATFPVTVKEFKDKYLPKPYVINLMDELTLKGITQFYAFVEERQKVHCLQINQSIIFCNSAKKITELGYSCFYIHAKMLQDHRNRVFHDFRNGACRNLVCTDLFTRGIDIQAVNVVINFDFPKNSETYLHRVGRSGRFGHLGLAVNLITYEDRFNLYRIEQELGTEIKPIPPQIDQAIYCQ</sequence>
<dbReference type="SMART" id="SM00490">
    <property type="entry name" value="HELICc"/>
    <property type="match status" value="1"/>
</dbReference>
<dbReference type="InterPro" id="IPR001650">
    <property type="entry name" value="Helicase_C-like"/>
</dbReference>
<evidence type="ECO:0000256" key="11">
    <source>
        <dbReference type="ARBA" id="ARBA00047984"/>
    </source>
</evidence>
<keyword evidence="4 12" id="KW-0547">Nucleotide-binding</keyword>
<dbReference type="PROSITE" id="PS00039">
    <property type="entry name" value="DEAD_ATP_HELICASE"/>
    <property type="match status" value="1"/>
</dbReference>
<proteinExistence type="inferred from homology"/>
<dbReference type="GO" id="GO:0016787">
    <property type="term" value="F:hydrolase activity"/>
    <property type="evidence" value="ECO:0007669"/>
    <property type="project" value="UniProtKB-KW"/>
</dbReference>
<evidence type="ECO:0000256" key="9">
    <source>
        <dbReference type="ARBA" id="ARBA00037591"/>
    </source>
</evidence>
<protein>
    <recommendedName>
        <fullName evidence="2">RNA helicase</fullName>
        <ecNumber evidence="2">3.6.4.13</ecNumber>
    </recommendedName>
</protein>